<name>A0A653CK81_CALMS</name>
<organism evidence="1 2">
    <name type="scientific">Callosobruchus maculatus</name>
    <name type="common">Southern cowpea weevil</name>
    <name type="synonym">Pulse bruchid</name>
    <dbReference type="NCBI Taxonomy" id="64391"/>
    <lineage>
        <taxon>Eukaryota</taxon>
        <taxon>Metazoa</taxon>
        <taxon>Ecdysozoa</taxon>
        <taxon>Arthropoda</taxon>
        <taxon>Hexapoda</taxon>
        <taxon>Insecta</taxon>
        <taxon>Pterygota</taxon>
        <taxon>Neoptera</taxon>
        <taxon>Endopterygota</taxon>
        <taxon>Coleoptera</taxon>
        <taxon>Polyphaga</taxon>
        <taxon>Cucujiformia</taxon>
        <taxon>Chrysomeloidea</taxon>
        <taxon>Chrysomelidae</taxon>
        <taxon>Bruchinae</taxon>
        <taxon>Bruchini</taxon>
        <taxon>Callosobruchus</taxon>
    </lineage>
</organism>
<dbReference type="Proteomes" id="UP000410492">
    <property type="component" value="Unassembled WGS sequence"/>
</dbReference>
<dbReference type="AlphaFoldDB" id="A0A653CK81"/>
<protein>
    <submittedName>
        <fullName evidence="1">Uncharacterized protein</fullName>
    </submittedName>
</protein>
<feature type="non-terminal residue" evidence="1">
    <location>
        <position position="1"/>
    </location>
</feature>
<reference evidence="1 2" key="1">
    <citation type="submission" date="2019-01" db="EMBL/GenBank/DDBJ databases">
        <authorList>
            <person name="Sayadi A."/>
        </authorList>
    </citation>
    <scope>NUCLEOTIDE SEQUENCE [LARGE SCALE GENOMIC DNA]</scope>
</reference>
<evidence type="ECO:0000313" key="1">
    <source>
        <dbReference type="EMBL" id="VEN48331.1"/>
    </source>
</evidence>
<dbReference type="EMBL" id="CAACVG010008074">
    <property type="protein sequence ID" value="VEN48331.1"/>
    <property type="molecule type" value="Genomic_DNA"/>
</dbReference>
<evidence type="ECO:0000313" key="2">
    <source>
        <dbReference type="Proteomes" id="UP000410492"/>
    </source>
</evidence>
<accession>A0A653CK81</accession>
<dbReference type="OrthoDB" id="6281275at2759"/>
<gene>
    <name evidence="1" type="ORF">CALMAC_LOCUS9825</name>
</gene>
<proteinExistence type="predicted"/>
<sequence>TLGSNRALSTSVAIASIITTRRTASAVSVGTAVPNAYGSERLADEVTTSRHGRLLGAEDDAVFVRSNTDRLLQSAVVSLVMCVE</sequence>
<keyword evidence="2" id="KW-1185">Reference proteome</keyword>